<gene>
    <name evidence="1" type="ORF">CPB84DRAFT_1812336</name>
</gene>
<comment type="caution">
    <text evidence="1">The sequence shown here is derived from an EMBL/GenBank/DDBJ whole genome shotgun (WGS) entry which is preliminary data.</text>
</comment>
<evidence type="ECO:0000313" key="1">
    <source>
        <dbReference type="EMBL" id="KAF8911488.1"/>
    </source>
</evidence>
<organism evidence="1 2">
    <name type="scientific">Gymnopilus junonius</name>
    <name type="common">Spectacular rustgill mushroom</name>
    <name type="synonym">Gymnopilus spectabilis subsp. junonius</name>
    <dbReference type="NCBI Taxonomy" id="109634"/>
    <lineage>
        <taxon>Eukaryota</taxon>
        <taxon>Fungi</taxon>
        <taxon>Dikarya</taxon>
        <taxon>Basidiomycota</taxon>
        <taxon>Agaricomycotina</taxon>
        <taxon>Agaricomycetes</taxon>
        <taxon>Agaricomycetidae</taxon>
        <taxon>Agaricales</taxon>
        <taxon>Agaricineae</taxon>
        <taxon>Hymenogastraceae</taxon>
        <taxon>Gymnopilus</taxon>
    </lineage>
</organism>
<accession>A0A9P5TTL0</accession>
<keyword evidence="2" id="KW-1185">Reference proteome</keyword>
<dbReference type="EMBL" id="JADNYJ010000004">
    <property type="protein sequence ID" value="KAF8911488.1"/>
    <property type="molecule type" value="Genomic_DNA"/>
</dbReference>
<evidence type="ECO:0000313" key="2">
    <source>
        <dbReference type="Proteomes" id="UP000724874"/>
    </source>
</evidence>
<reference evidence="1" key="1">
    <citation type="submission" date="2020-11" db="EMBL/GenBank/DDBJ databases">
        <authorList>
            <consortium name="DOE Joint Genome Institute"/>
            <person name="Ahrendt S."/>
            <person name="Riley R."/>
            <person name="Andreopoulos W."/>
            <person name="LaButti K."/>
            <person name="Pangilinan J."/>
            <person name="Ruiz-duenas F.J."/>
            <person name="Barrasa J.M."/>
            <person name="Sanchez-Garcia M."/>
            <person name="Camarero S."/>
            <person name="Miyauchi S."/>
            <person name="Serrano A."/>
            <person name="Linde D."/>
            <person name="Babiker R."/>
            <person name="Drula E."/>
            <person name="Ayuso-Fernandez I."/>
            <person name="Pacheco R."/>
            <person name="Padilla G."/>
            <person name="Ferreira P."/>
            <person name="Barriuso J."/>
            <person name="Kellner H."/>
            <person name="Castanera R."/>
            <person name="Alfaro M."/>
            <person name="Ramirez L."/>
            <person name="Pisabarro A.G."/>
            <person name="Kuo A."/>
            <person name="Tritt A."/>
            <person name="Lipzen A."/>
            <person name="He G."/>
            <person name="Yan M."/>
            <person name="Ng V."/>
            <person name="Cullen D."/>
            <person name="Martin F."/>
            <person name="Rosso M.-N."/>
            <person name="Henrissat B."/>
            <person name="Hibbett D."/>
            <person name="Martinez A.T."/>
            <person name="Grigoriev I.V."/>
        </authorList>
    </citation>
    <scope>NUCLEOTIDE SEQUENCE</scope>
    <source>
        <strain evidence="1">AH 44721</strain>
    </source>
</reference>
<dbReference type="AlphaFoldDB" id="A0A9P5TTL0"/>
<proteinExistence type="predicted"/>
<protein>
    <submittedName>
        <fullName evidence="1">Uncharacterized protein</fullName>
    </submittedName>
</protein>
<sequence>MDLCALLQTMKLDQSKKSTGIIFPATPQPLNVRDELMSEDPSYQVSPVSICSYSSSSEKFYGCAYLKSIQSQMQDYPTTGGEYLDAIFTHREILYSYPPAHHECARAFTDIAYLLETRAWRADRDADTEAVTAFRHEAWTIASSL</sequence>
<dbReference type="OrthoDB" id="2651020at2759"/>
<dbReference type="Proteomes" id="UP000724874">
    <property type="component" value="Unassembled WGS sequence"/>
</dbReference>
<name>A0A9P5TTL0_GYMJU</name>